<evidence type="ECO:0008006" key="3">
    <source>
        <dbReference type="Google" id="ProtNLM"/>
    </source>
</evidence>
<sequence>MEVEAALNYLILTYVYNDLREPLPLRTLQFLNFARADSTFVVNFKEIIGVGSSRSSLMKMKKYQDLLVKQLWCKCKKQYIMDLRSVHALKNPNQKKNIRNDDIVLIEGDDKSKCFIVGNLVMAICDGRLSGGLY</sequence>
<reference evidence="1 2" key="1">
    <citation type="journal article" date="2019" name="Sci. Rep.">
        <title>Orb-weaving spider Araneus ventricosus genome elucidates the spidroin gene catalogue.</title>
        <authorList>
            <person name="Kono N."/>
            <person name="Nakamura H."/>
            <person name="Ohtoshi R."/>
            <person name="Moran D.A.P."/>
            <person name="Shinohara A."/>
            <person name="Yoshida Y."/>
            <person name="Fujiwara M."/>
            <person name="Mori M."/>
            <person name="Tomita M."/>
            <person name="Arakawa K."/>
        </authorList>
    </citation>
    <scope>NUCLEOTIDE SEQUENCE [LARGE SCALE GENOMIC DNA]</scope>
</reference>
<dbReference type="Proteomes" id="UP000499080">
    <property type="component" value="Unassembled WGS sequence"/>
</dbReference>
<evidence type="ECO:0000313" key="2">
    <source>
        <dbReference type="Proteomes" id="UP000499080"/>
    </source>
</evidence>
<dbReference type="AlphaFoldDB" id="A0A4Y2IRD2"/>
<accession>A0A4Y2IRD2</accession>
<name>A0A4Y2IRD2_ARAVE</name>
<dbReference type="EMBL" id="BGPR01002874">
    <property type="protein sequence ID" value="GBM80317.1"/>
    <property type="molecule type" value="Genomic_DNA"/>
</dbReference>
<proteinExistence type="predicted"/>
<organism evidence="1 2">
    <name type="scientific">Araneus ventricosus</name>
    <name type="common">Orbweaver spider</name>
    <name type="synonym">Epeira ventricosa</name>
    <dbReference type="NCBI Taxonomy" id="182803"/>
    <lineage>
        <taxon>Eukaryota</taxon>
        <taxon>Metazoa</taxon>
        <taxon>Ecdysozoa</taxon>
        <taxon>Arthropoda</taxon>
        <taxon>Chelicerata</taxon>
        <taxon>Arachnida</taxon>
        <taxon>Araneae</taxon>
        <taxon>Araneomorphae</taxon>
        <taxon>Entelegynae</taxon>
        <taxon>Araneoidea</taxon>
        <taxon>Araneidae</taxon>
        <taxon>Araneus</taxon>
    </lineage>
</organism>
<comment type="caution">
    <text evidence="1">The sequence shown here is derived from an EMBL/GenBank/DDBJ whole genome shotgun (WGS) entry which is preliminary data.</text>
</comment>
<evidence type="ECO:0000313" key="1">
    <source>
        <dbReference type="EMBL" id="GBM80317.1"/>
    </source>
</evidence>
<keyword evidence="2" id="KW-1185">Reference proteome</keyword>
<protein>
    <recommendedName>
        <fullName evidence="3">DUF5641 domain-containing protein</fullName>
    </recommendedName>
</protein>
<gene>
    <name evidence="1" type="ORF">AVEN_188241_1</name>
</gene>
<dbReference type="OrthoDB" id="6431939at2759"/>